<accession>A0AAV2H0M6</accession>
<feature type="compositionally biased region" description="Basic and acidic residues" evidence="1">
    <location>
        <begin position="1"/>
        <end position="10"/>
    </location>
</feature>
<evidence type="ECO:0000313" key="3">
    <source>
        <dbReference type="EMBL" id="CAL1525824.1"/>
    </source>
</evidence>
<evidence type="ECO:0000256" key="2">
    <source>
        <dbReference type="SAM" id="Phobius"/>
    </source>
</evidence>
<keyword evidence="4" id="KW-1185">Reference proteome</keyword>
<gene>
    <name evidence="3" type="ORF">GSLYS_00000001001</name>
</gene>
<keyword evidence="2" id="KW-1133">Transmembrane helix</keyword>
<proteinExistence type="predicted"/>
<dbReference type="Proteomes" id="UP001497497">
    <property type="component" value="Unassembled WGS sequence"/>
</dbReference>
<organism evidence="3 4">
    <name type="scientific">Lymnaea stagnalis</name>
    <name type="common">Great pond snail</name>
    <name type="synonym">Helix stagnalis</name>
    <dbReference type="NCBI Taxonomy" id="6523"/>
    <lineage>
        <taxon>Eukaryota</taxon>
        <taxon>Metazoa</taxon>
        <taxon>Spiralia</taxon>
        <taxon>Lophotrochozoa</taxon>
        <taxon>Mollusca</taxon>
        <taxon>Gastropoda</taxon>
        <taxon>Heterobranchia</taxon>
        <taxon>Euthyneura</taxon>
        <taxon>Panpulmonata</taxon>
        <taxon>Hygrophila</taxon>
        <taxon>Lymnaeoidea</taxon>
        <taxon>Lymnaeidae</taxon>
        <taxon>Lymnaea</taxon>
    </lineage>
</organism>
<protein>
    <submittedName>
        <fullName evidence="3">Uncharacterized protein</fullName>
    </submittedName>
</protein>
<name>A0AAV2H0M6_LYMST</name>
<feature type="region of interest" description="Disordered" evidence="1">
    <location>
        <begin position="1"/>
        <end position="93"/>
    </location>
</feature>
<feature type="transmembrane region" description="Helical" evidence="2">
    <location>
        <begin position="163"/>
        <end position="185"/>
    </location>
</feature>
<comment type="caution">
    <text evidence="3">The sequence shown here is derived from an EMBL/GenBank/DDBJ whole genome shotgun (WGS) entry which is preliminary data.</text>
</comment>
<sequence>MEEIKCDGKESIGATGKNDNSDNQLIDSQFDENVNLESQRDQDFTPRSILDGGDISHEVGNGDILDTENGKSLTSDNLDTENGKSLTSDNLDTENGKLLTSDILDTENGKSLTSDNLDTENMKLLTSTEKEDELRSSESEIAKGTEDLLTELGNPGKFVICQILLHFLCVFGMSSPALIYVFIGYEPPHKCRKMTNESTYLASYELPNSSVHLVYDTCSISVVRNSSGEVQTVDTIGCIQGNDYGGQQHISFVAEVG</sequence>
<keyword evidence="2" id="KW-0812">Transmembrane</keyword>
<feature type="compositionally biased region" description="Polar residues" evidence="1">
    <location>
        <begin position="17"/>
        <end position="37"/>
    </location>
</feature>
<evidence type="ECO:0000313" key="4">
    <source>
        <dbReference type="Proteomes" id="UP001497497"/>
    </source>
</evidence>
<reference evidence="3 4" key="1">
    <citation type="submission" date="2024-04" db="EMBL/GenBank/DDBJ databases">
        <authorList>
            <consortium name="Genoscope - CEA"/>
            <person name="William W."/>
        </authorList>
    </citation>
    <scope>NUCLEOTIDE SEQUENCE [LARGE SCALE GENOMIC DNA]</scope>
</reference>
<evidence type="ECO:0000256" key="1">
    <source>
        <dbReference type="SAM" id="MobiDB-lite"/>
    </source>
</evidence>
<dbReference type="AlphaFoldDB" id="A0AAV2H0M6"/>
<keyword evidence="2" id="KW-0472">Membrane</keyword>
<dbReference type="EMBL" id="CAXITT010000001">
    <property type="protein sequence ID" value="CAL1525824.1"/>
    <property type="molecule type" value="Genomic_DNA"/>
</dbReference>